<comment type="catalytic activity">
    <reaction evidence="7">
        <text>myo-inositol(out) + H(+)(out) = myo-inositol(in) + H(+)(in)</text>
        <dbReference type="Rhea" id="RHEA:60364"/>
        <dbReference type="ChEBI" id="CHEBI:15378"/>
        <dbReference type="ChEBI" id="CHEBI:17268"/>
    </reaction>
</comment>
<dbReference type="NCBIfam" id="TIGR00879">
    <property type="entry name" value="SP"/>
    <property type="match status" value="1"/>
</dbReference>
<evidence type="ECO:0000259" key="11">
    <source>
        <dbReference type="PROSITE" id="PS50850"/>
    </source>
</evidence>
<dbReference type="AlphaFoldDB" id="A0A8H6Y7B0"/>
<feature type="transmembrane region" description="Helical" evidence="9">
    <location>
        <begin position="519"/>
        <end position="539"/>
    </location>
</feature>
<evidence type="ECO:0000256" key="2">
    <source>
        <dbReference type="ARBA" id="ARBA00010992"/>
    </source>
</evidence>
<dbReference type="PANTHER" id="PTHR48022:SF79">
    <property type="entry name" value="LACTOSE PERMEASE, PUTATIVE (AFU_ORTHOLOGUE AFUA_6G01860)-RELATED"/>
    <property type="match status" value="1"/>
</dbReference>
<feature type="signal peptide" evidence="10">
    <location>
        <begin position="1"/>
        <end position="21"/>
    </location>
</feature>
<evidence type="ECO:0000256" key="9">
    <source>
        <dbReference type="SAM" id="Phobius"/>
    </source>
</evidence>
<evidence type="ECO:0000256" key="3">
    <source>
        <dbReference type="ARBA" id="ARBA00022448"/>
    </source>
</evidence>
<feature type="transmembrane region" description="Helical" evidence="9">
    <location>
        <begin position="489"/>
        <end position="507"/>
    </location>
</feature>
<dbReference type="PANTHER" id="PTHR48022">
    <property type="entry name" value="PLASTIDIC GLUCOSE TRANSPORTER 4"/>
    <property type="match status" value="1"/>
</dbReference>
<feature type="transmembrane region" description="Helical" evidence="9">
    <location>
        <begin position="145"/>
        <end position="166"/>
    </location>
</feature>
<evidence type="ECO:0000256" key="8">
    <source>
        <dbReference type="RuleBase" id="RU003346"/>
    </source>
</evidence>
<dbReference type="InterPro" id="IPR020846">
    <property type="entry name" value="MFS_dom"/>
</dbReference>
<dbReference type="EMBL" id="JACAZH010000011">
    <property type="protein sequence ID" value="KAF7355620.1"/>
    <property type="molecule type" value="Genomic_DNA"/>
</dbReference>
<keyword evidence="4 9" id="KW-0812">Transmembrane</keyword>
<evidence type="ECO:0000256" key="7">
    <source>
        <dbReference type="ARBA" id="ARBA00049119"/>
    </source>
</evidence>
<protein>
    <submittedName>
        <fullName evidence="12">MFS lactose</fullName>
    </submittedName>
</protein>
<comment type="similarity">
    <text evidence="2 8">Belongs to the major facilitator superfamily. Sugar transporter (TC 2.A.1.1) family.</text>
</comment>
<evidence type="ECO:0000313" key="13">
    <source>
        <dbReference type="Proteomes" id="UP000623467"/>
    </source>
</evidence>
<feature type="chain" id="PRO_5034634896" evidence="10">
    <location>
        <begin position="22"/>
        <end position="573"/>
    </location>
</feature>
<dbReference type="FunFam" id="1.20.1250.20:FF:000134">
    <property type="entry name" value="MFS sugar transporter protein"/>
    <property type="match status" value="1"/>
</dbReference>
<dbReference type="PROSITE" id="PS50850">
    <property type="entry name" value="MFS"/>
    <property type="match status" value="1"/>
</dbReference>
<feature type="transmembrane region" description="Helical" evidence="9">
    <location>
        <begin position="357"/>
        <end position="382"/>
    </location>
</feature>
<keyword evidence="13" id="KW-1185">Reference proteome</keyword>
<keyword evidence="3 8" id="KW-0813">Transport</keyword>
<feature type="transmembrane region" description="Helical" evidence="9">
    <location>
        <begin position="199"/>
        <end position="220"/>
    </location>
</feature>
<feature type="transmembrane region" description="Helical" evidence="9">
    <location>
        <begin position="173"/>
        <end position="193"/>
    </location>
</feature>
<dbReference type="Pfam" id="PF00083">
    <property type="entry name" value="Sugar_tr"/>
    <property type="match status" value="1"/>
</dbReference>
<dbReference type="Gene3D" id="1.20.1250.20">
    <property type="entry name" value="MFS general substrate transporter like domains"/>
    <property type="match status" value="1"/>
</dbReference>
<comment type="subcellular location">
    <subcellularLocation>
        <location evidence="1">Membrane</location>
        <topology evidence="1">Multi-pass membrane protein</topology>
    </subcellularLocation>
</comment>
<accession>A0A8H6Y7B0</accession>
<organism evidence="12 13">
    <name type="scientific">Mycena sanguinolenta</name>
    <dbReference type="NCBI Taxonomy" id="230812"/>
    <lineage>
        <taxon>Eukaryota</taxon>
        <taxon>Fungi</taxon>
        <taxon>Dikarya</taxon>
        <taxon>Basidiomycota</taxon>
        <taxon>Agaricomycotina</taxon>
        <taxon>Agaricomycetes</taxon>
        <taxon>Agaricomycetidae</taxon>
        <taxon>Agaricales</taxon>
        <taxon>Marasmiineae</taxon>
        <taxon>Mycenaceae</taxon>
        <taxon>Mycena</taxon>
    </lineage>
</organism>
<dbReference type="InterPro" id="IPR050360">
    <property type="entry name" value="MFS_Sugar_Transporters"/>
</dbReference>
<dbReference type="SUPFAM" id="SSF103473">
    <property type="entry name" value="MFS general substrate transporter"/>
    <property type="match status" value="1"/>
</dbReference>
<keyword evidence="5 9" id="KW-1133">Transmembrane helix</keyword>
<feature type="transmembrane region" description="Helical" evidence="9">
    <location>
        <begin position="93"/>
        <end position="111"/>
    </location>
</feature>
<keyword evidence="6 9" id="KW-0472">Membrane</keyword>
<name>A0A8H6Y7B0_9AGAR</name>
<comment type="caution">
    <text evidence="12">The sequence shown here is derived from an EMBL/GenBank/DDBJ whole genome shotgun (WGS) entry which is preliminary data.</text>
</comment>
<dbReference type="GO" id="GO:0005351">
    <property type="term" value="F:carbohydrate:proton symporter activity"/>
    <property type="evidence" value="ECO:0007669"/>
    <property type="project" value="TreeGrafter"/>
</dbReference>
<evidence type="ECO:0000256" key="4">
    <source>
        <dbReference type="ARBA" id="ARBA00022692"/>
    </source>
</evidence>
<dbReference type="InterPro" id="IPR036259">
    <property type="entry name" value="MFS_trans_sf"/>
</dbReference>
<evidence type="ECO:0000256" key="5">
    <source>
        <dbReference type="ARBA" id="ARBA00022989"/>
    </source>
</evidence>
<dbReference type="InterPro" id="IPR005828">
    <property type="entry name" value="MFS_sugar_transport-like"/>
</dbReference>
<dbReference type="OrthoDB" id="6133115at2759"/>
<dbReference type="InterPro" id="IPR003663">
    <property type="entry name" value="Sugar/inositol_transpt"/>
</dbReference>
<evidence type="ECO:0000256" key="6">
    <source>
        <dbReference type="ARBA" id="ARBA00023136"/>
    </source>
</evidence>
<feature type="transmembrane region" description="Helical" evidence="9">
    <location>
        <begin position="422"/>
        <end position="443"/>
    </location>
</feature>
<evidence type="ECO:0000256" key="1">
    <source>
        <dbReference type="ARBA" id="ARBA00004141"/>
    </source>
</evidence>
<feature type="transmembrane region" description="Helical" evidence="9">
    <location>
        <begin position="265"/>
        <end position="284"/>
    </location>
</feature>
<feature type="transmembrane region" description="Helical" evidence="9">
    <location>
        <begin position="232"/>
        <end position="253"/>
    </location>
</feature>
<gene>
    <name evidence="12" type="ORF">MSAN_01479300</name>
</gene>
<sequence length="573" mass="62240">MLAVLTHLSVMKLLAFEEAAALRHSLAQCLSTLAPEIPLFFSLLPCPRKLFPQKPEAEDEPTPSRRTHNVLNADLALALSTGPQLKPFSANIFKLYLILSVAAMGSLSFGFDTNVISGVNGMVQFTNYFSIGGGDSGGGQGVITAMLYSVFTFGCIAGSFVAGSIADRWGRRGGMFIASVIMLTGVSVVTAAQNRTYLLVGRFAIGFGSTLNNSSAPAYVSELAPPQWRGCIAGLYNCFSFVGSMICSGLTVATGNINSSLSWRVPFAVQFMPSIILAIGVCFIPESPRWLMSVGRKDEARNILAKYHGNGDANAPLVVLEWRELEALIKTNDSGKGWWNYFNYSELFISRGARYRIFITSWLGFCCLMSGTGIFYYVTVAFDLAGVKTQHGRLVFSSVSAVMAALGALFGASIIDRIGRRTLWLLGTANCALTLGITAGFMAKKQSKGAIAFLLLFAFVQNMTYVPLQGKSYRVYIAECLNFSVRAKGLAVVALIQSLAALVNNYAGAVGFQAIGWEYIMVWAIWDVAETVIIWFCAVETKGRTLEELDEIFEDRHPVKASLNKHYDARGQS</sequence>
<feature type="domain" description="Major facilitator superfamily (MFS) profile" evidence="11">
    <location>
        <begin position="98"/>
        <end position="542"/>
    </location>
</feature>
<evidence type="ECO:0000256" key="10">
    <source>
        <dbReference type="SAM" id="SignalP"/>
    </source>
</evidence>
<keyword evidence="10" id="KW-0732">Signal</keyword>
<reference evidence="12" key="1">
    <citation type="submission" date="2020-05" db="EMBL/GenBank/DDBJ databases">
        <title>Mycena genomes resolve the evolution of fungal bioluminescence.</title>
        <authorList>
            <person name="Tsai I.J."/>
        </authorList>
    </citation>
    <scope>NUCLEOTIDE SEQUENCE</scope>
    <source>
        <strain evidence="12">160909Yilan</strain>
    </source>
</reference>
<feature type="transmembrane region" description="Helical" evidence="9">
    <location>
        <begin position="394"/>
        <end position="415"/>
    </location>
</feature>
<feature type="transmembrane region" description="Helical" evidence="9">
    <location>
        <begin position="449"/>
        <end position="468"/>
    </location>
</feature>
<dbReference type="GO" id="GO:0016020">
    <property type="term" value="C:membrane"/>
    <property type="evidence" value="ECO:0007669"/>
    <property type="project" value="UniProtKB-SubCell"/>
</dbReference>
<evidence type="ECO:0000313" key="12">
    <source>
        <dbReference type="EMBL" id="KAF7355620.1"/>
    </source>
</evidence>
<proteinExistence type="inferred from homology"/>
<dbReference type="Proteomes" id="UP000623467">
    <property type="component" value="Unassembled WGS sequence"/>
</dbReference>